<evidence type="ECO:0000256" key="2">
    <source>
        <dbReference type="SAM" id="MobiDB-lite"/>
    </source>
</evidence>
<sequence>MGCIGSRRSIVKAEALREWPHKSNGPGSGGGSSVSVPGSSAGVQGGLARGDLGSCSSETSGPSAPALSGNTSEASVEDTTQILPRVRRSRTLTGITALARSSITGLSESVRARVTKPMARGRVAHLIEWNDWDHGHVQSYHESTLYTDDPYCDTTDMVDGEREARFAEGVAQQFALSEARLRAWSSGEGDGEDGDMGDGSGEWVHIPSVHTPYHTSKDCDLERFPSSVSLSEVLQARLRRLAAARTPPVLSPESVHGVLFSPDGVALETLVCRGFADGFASVERQRLPDLAQGLLAAPECLPLQTFVRNEDGRAGFPVGTLLPSGEEEEEREDEEGELEGEEEEEEEEEEEDGRQHQLGAPWGYRNSSGGSGKRK</sequence>
<proteinExistence type="inferred from homology"/>
<feature type="compositionally biased region" description="Low complexity" evidence="2">
    <location>
        <begin position="33"/>
        <end position="42"/>
    </location>
</feature>
<protein>
    <submittedName>
        <fullName evidence="4">Protein FAM131A isoform X2</fullName>
    </submittedName>
</protein>
<gene>
    <name evidence="4" type="primary">FAM131A</name>
</gene>
<comment type="similarity">
    <text evidence="1">Belongs to the FAM131 family.</text>
</comment>
<evidence type="ECO:0000313" key="3">
    <source>
        <dbReference type="Proteomes" id="UP001318040"/>
    </source>
</evidence>
<dbReference type="PANTHER" id="PTHR15736">
    <property type="entry name" value="PROTEIN FAM131B-RELATED"/>
    <property type="match status" value="1"/>
</dbReference>
<feature type="compositionally biased region" description="Polar residues" evidence="2">
    <location>
        <begin position="54"/>
        <end position="82"/>
    </location>
</feature>
<organism evidence="3 4">
    <name type="scientific">Petromyzon marinus</name>
    <name type="common">Sea lamprey</name>
    <dbReference type="NCBI Taxonomy" id="7757"/>
    <lineage>
        <taxon>Eukaryota</taxon>
        <taxon>Metazoa</taxon>
        <taxon>Chordata</taxon>
        <taxon>Craniata</taxon>
        <taxon>Vertebrata</taxon>
        <taxon>Cyclostomata</taxon>
        <taxon>Hyperoartia</taxon>
        <taxon>Petromyzontiformes</taxon>
        <taxon>Petromyzontidae</taxon>
        <taxon>Petromyzon</taxon>
    </lineage>
</organism>
<feature type="region of interest" description="Disordered" evidence="2">
    <location>
        <begin position="312"/>
        <end position="375"/>
    </location>
</feature>
<dbReference type="AlphaFoldDB" id="A0AAJ7SNU7"/>
<dbReference type="InterPro" id="IPR026782">
    <property type="entry name" value="FAM131"/>
</dbReference>
<feature type="region of interest" description="Disordered" evidence="2">
    <location>
        <begin position="15"/>
        <end position="87"/>
    </location>
</feature>
<dbReference type="CTD" id="131408"/>
<dbReference type="RefSeq" id="XP_032802780.1">
    <property type="nucleotide sequence ID" value="XM_032946889.1"/>
</dbReference>
<evidence type="ECO:0000256" key="1">
    <source>
        <dbReference type="ARBA" id="ARBA00010635"/>
    </source>
</evidence>
<feature type="compositionally biased region" description="Acidic residues" evidence="2">
    <location>
        <begin position="325"/>
        <end position="352"/>
    </location>
</feature>
<accession>A0AAJ7SNU7</accession>
<dbReference type="Proteomes" id="UP001318040">
    <property type="component" value="Chromosome 5"/>
</dbReference>
<reference evidence="4" key="1">
    <citation type="submission" date="2025-08" db="UniProtKB">
        <authorList>
            <consortium name="RefSeq"/>
        </authorList>
    </citation>
    <scope>IDENTIFICATION</scope>
    <source>
        <tissue evidence="4">Sperm</tissue>
    </source>
</reference>
<name>A0AAJ7SNU7_PETMA</name>
<keyword evidence="3" id="KW-1185">Reference proteome</keyword>
<dbReference type="Pfam" id="PF15010">
    <property type="entry name" value="FAM131"/>
    <property type="match status" value="1"/>
</dbReference>
<evidence type="ECO:0000313" key="4">
    <source>
        <dbReference type="RefSeq" id="XP_032802780.1"/>
    </source>
</evidence>